<evidence type="ECO:0000313" key="1">
    <source>
        <dbReference type="EMBL" id="PRX51386.1"/>
    </source>
</evidence>
<protein>
    <submittedName>
        <fullName evidence="1">Uncharacterized protein</fullName>
    </submittedName>
</protein>
<name>A0A2T0M3T6_9PSEU</name>
<dbReference type="EMBL" id="PVNH01000001">
    <property type="protein sequence ID" value="PRX51386.1"/>
    <property type="molecule type" value="Genomic_DNA"/>
</dbReference>
<evidence type="ECO:0000313" key="2">
    <source>
        <dbReference type="Proteomes" id="UP000238362"/>
    </source>
</evidence>
<proteinExistence type="predicted"/>
<keyword evidence="2" id="KW-1185">Reference proteome</keyword>
<accession>A0A2T0M3T6</accession>
<sequence length="245" mass="25454">MADQPCHGGPAGEGEPAVRGFVAQIAAMVRDDSPADVVAGLASLPPPVDEEILGGAFGADNAMNMKHALAPGDEGWVADLVAWPAPWGIDVTAVLDALTKEIWPSHGSPDTVQPGDWDPPARVFPEPGERRDGSWLVTGRSVVNPSSPPSHVPGVRSELGGDPFVPAVRGHGVVRVVRDGEGTLFTGRSICGSPLECGDHRACGDVEVDPVELIQCGLKVVGRDQVQAGLSHRRPGVLVCQDGGE</sequence>
<organism evidence="1 2">
    <name type="scientific">Prauserella shujinwangii</name>
    <dbReference type="NCBI Taxonomy" id="1453103"/>
    <lineage>
        <taxon>Bacteria</taxon>
        <taxon>Bacillati</taxon>
        <taxon>Actinomycetota</taxon>
        <taxon>Actinomycetes</taxon>
        <taxon>Pseudonocardiales</taxon>
        <taxon>Pseudonocardiaceae</taxon>
        <taxon>Prauserella</taxon>
    </lineage>
</organism>
<dbReference type="AlphaFoldDB" id="A0A2T0M3T6"/>
<comment type="caution">
    <text evidence="1">The sequence shown here is derived from an EMBL/GenBank/DDBJ whole genome shotgun (WGS) entry which is preliminary data.</text>
</comment>
<gene>
    <name evidence="1" type="ORF">B0I33_101540</name>
</gene>
<dbReference type="Proteomes" id="UP000238362">
    <property type="component" value="Unassembled WGS sequence"/>
</dbReference>
<reference evidence="1 2" key="1">
    <citation type="submission" date="2018-03" db="EMBL/GenBank/DDBJ databases">
        <title>Genomic Encyclopedia of Type Strains, Phase III (KMG-III): the genomes of soil and plant-associated and newly described type strains.</title>
        <authorList>
            <person name="Whitman W."/>
        </authorList>
    </citation>
    <scope>NUCLEOTIDE SEQUENCE [LARGE SCALE GENOMIC DNA]</scope>
    <source>
        <strain evidence="1 2">CGMCC 4.7125</strain>
    </source>
</reference>